<comment type="cofactor">
    <cofactor evidence="1">
        <name>FAD</name>
        <dbReference type="ChEBI" id="CHEBI:57692"/>
    </cofactor>
</comment>
<dbReference type="InterPro" id="IPR009100">
    <property type="entry name" value="AcylCoA_DH/oxidase_NM_dom_sf"/>
</dbReference>
<gene>
    <name evidence="7" type="ORF">Ga0074812_113147</name>
</gene>
<dbReference type="InterPro" id="IPR036250">
    <property type="entry name" value="AcylCo_DH-like_C"/>
</dbReference>
<dbReference type="GO" id="GO:0016627">
    <property type="term" value="F:oxidoreductase activity, acting on the CH-CH group of donors"/>
    <property type="evidence" value="ECO:0007669"/>
    <property type="project" value="InterPro"/>
</dbReference>
<evidence type="ECO:0000259" key="5">
    <source>
        <dbReference type="Pfam" id="PF02770"/>
    </source>
</evidence>
<evidence type="ECO:0000259" key="6">
    <source>
        <dbReference type="Pfam" id="PF02771"/>
    </source>
</evidence>
<protein>
    <submittedName>
        <fullName evidence="7">Acyl-CoA dehydrogenase</fullName>
    </submittedName>
</protein>
<dbReference type="Pfam" id="PF02770">
    <property type="entry name" value="Acyl-CoA_dh_M"/>
    <property type="match status" value="1"/>
</dbReference>
<feature type="domain" description="Acyl-CoA oxidase/dehydrogenase middle" evidence="5">
    <location>
        <begin position="144"/>
        <end position="226"/>
    </location>
</feature>
<feature type="domain" description="Acyl-CoA dehydrogenase/oxidase N-terminal" evidence="6">
    <location>
        <begin position="50"/>
        <end position="137"/>
    </location>
</feature>
<dbReference type="GO" id="GO:0050660">
    <property type="term" value="F:flavin adenine dinucleotide binding"/>
    <property type="evidence" value="ECO:0007669"/>
    <property type="project" value="InterPro"/>
</dbReference>
<dbReference type="Pfam" id="PF02771">
    <property type="entry name" value="Acyl-CoA_dh_N"/>
    <property type="match status" value="1"/>
</dbReference>
<dbReference type="AlphaFoldDB" id="A0A0S4QPV5"/>
<accession>A0A0S4QPV5</accession>
<sequence length="429" mass="47176">MSETAPGRPDPGEPDLEEYRLAARQWLAANLERREAGPAGLVRGGGTHSAEEYLPERALQRKIYQAGYAGINWPKRYGGQGLSDAHARAFAQEAAPYRMPDLGHAGGTTYGPVSQTLLRHASPDFLARHVPRILAGDELFVQLFSEPDAGSDMAGITTRAVRDGEGGWLITGSKVWTSGASYADYGLCLARTNWDAPKHRGLTWFAVPMRGEGMTIRPVREITGAAEFCQEFLDEVRVSDDEVIGEVDHGWAVAQTMLLVERGAGRDDPVNMPETDPATIDPFLVELVRAAGRAQDPVARQALARIHTADWARGQLGRRITGLLRTSDRPASGIASYWKLAAGVYNPQRARLMLEIGQGQPLVWRDDAGQRAALEYLNSRVWSIAGGSNEMQRNAISERVLGLPREPSFDRGRPFSEVQRSAREWLEKN</sequence>
<dbReference type="PANTHER" id="PTHR43292">
    <property type="entry name" value="ACYL-COA DEHYDROGENASE"/>
    <property type="match status" value="1"/>
</dbReference>
<organism evidence="7 8">
    <name type="scientific">Parafrankia irregularis</name>
    <dbReference type="NCBI Taxonomy" id="795642"/>
    <lineage>
        <taxon>Bacteria</taxon>
        <taxon>Bacillati</taxon>
        <taxon>Actinomycetota</taxon>
        <taxon>Actinomycetes</taxon>
        <taxon>Frankiales</taxon>
        <taxon>Frankiaceae</taxon>
        <taxon>Parafrankia</taxon>
    </lineage>
</organism>
<dbReference type="InterPro" id="IPR046373">
    <property type="entry name" value="Acyl-CoA_Oxase/DH_mid-dom_sf"/>
</dbReference>
<dbReference type="InterPro" id="IPR013786">
    <property type="entry name" value="AcylCoA_DH/ox_N"/>
</dbReference>
<reference evidence="8" key="1">
    <citation type="submission" date="2015-11" db="EMBL/GenBank/DDBJ databases">
        <authorList>
            <person name="Varghese N."/>
        </authorList>
    </citation>
    <scope>NUCLEOTIDE SEQUENCE [LARGE SCALE GENOMIC DNA]</scope>
    <source>
        <strain evidence="8">DSM 45899</strain>
    </source>
</reference>
<dbReference type="GO" id="GO:0005886">
    <property type="term" value="C:plasma membrane"/>
    <property type="evidence" value="ECO:0007669"/>
    <property type="project" value="TreeGrafter"/>
</dbReference>
<dbReference type="InterPro" id="IPR052161">
    <property type="entry name" value="Mycobact_Acyl-CoA_DH"/>
</dbReference>
<proteinExistence type="predicted"/>
<dbReference type="InterPro" id="IPR006091">
    <property type="entry name" value="Acyl-CoA_Oxase/DH_mid-dom"/>
</dbReference>
<evidence type="ECO:0000313" key="8">
    <source>
        <dbReference type="Proteomes" id="UP000198802"/>
    </source>
</evidence>
<evidence type="ECO:0000313" key="7">
    <source>
        <dbReference type="EMBL" id="CUU57649.1"/>
    </source>
</evidence>
<keyword evidence="8" id="KW-1185">Reference proteome</keyword>
<keyword evidence="4" id="KW-0560">Oxidoreductase</keyword>
<keyword evidence="3" id="KW-0274">FAD</keyword>
<dbReference type="PANTHER" id="PTHR43292:SF4">
    <property type="entry name" value="ACYL-COA DEHYDROGENASE FADE34"/>
    <property type="match status" value="1"/>
</dbReference>
<dbReference type="FunFam" id="2.40.110.10:FF:000011">
    <property type="entry name" value="Acyl-CoA dehydrogenase FadE34"/>
    <property type="match status" value="1"/>
</dbReference>
<keyword evidence="2" id="KW-0285">Flavoprotein</keyword>
<dbReference type="Proteomes" id="UP000198802">
    <property type="component" value="Unassembled WGS sequence"/>
</dbReference>
<evidence type="ECO:0000256" key="4">
    <source>
        <dbReference type="ARBA" id="ARBA00023002"/>
    </source>
</evidence>
<dbReference type="InterPro" id="IPR037069">
    <property type="entry name" value="AcylCoA_DH/ox_N_sf"/>
</dbReference>
<evidence type="ECO:0000256" key="2">
    <source>
        <dbReference type="ARBA" id="ARBA00022630"/>
    </source>
</evidence>
<name>A0A0S4QPV5_9ACTN</name>
<dbReference type="EMBL" id="FAOZ01000013">
    <property type="protein sequence ID" value="CUU57649.1"/>
    <property type="molecule type" value="Genomic_DNA"/>
</dbReference>
<dbReference type="SUPFAM" id="SSF47203">
    <property type="entry name" value="Acyl-CoA dehydrogenase C-terminal domain-like"/>
    <property type="match status" value="1"/>
</dbReference>
<dbReference type="Gene3D" id="1.20.140.10">
    <property type="entry name" value="Butyryl-CoA Dehydrogenase, subunit A, domain 3"/>
    <property type="match status" value="1"/>
</dbReference>
<evidence type="ECO:0000256" key="1">
    <source>
        <dbReference type="ARBA" id="ARBA00001974"/>
    </source>
</evidence>
<dbReference type="SUPFAM" id="SSF56645">
    <property type="entry name" value="Acyl-CoA dehydrogenase NM domain-like"/>
    <property type="match status" value="1"/>
</dbReference>
<dbReference type="Gene3D" id="2.40.110.10">
    <property type="entry name" value="Butyryl-CoA Dehydrogenase, subunit A, domain 2"/>
    <property type="match status" value="1"/>
</dbReference>
<evidence type="ECO:0000256" key="3">
    <source>
        <dbReference type="ARBA" id="ARBA00022827"/>
    </source>
</evidence>
<dbReference type="Gene3D" id="1.10.540.10">
    <property type="entry name" value="Acyl-CoA dehydrogenase/oxidase, N-terminal domain"/>
    <property type="match status" value="1"/>
</dbReference>